<dbReference type="PANTHER" id="PTHR24121">
    <property type="entry name" value="NO MECHANORECEPTOR POTENTIAL C, ISOFORM D-RELATED"/>
    <property type="match status" value="1"/>
</dbReference>
<comment type="caution">
    <text evidence="2">The sequence shown here is derived from an EMBL/GenBank/DDBJ whole genome shotgun (WGS) entry which is preliminary data.</text>
</comment>
<organism evidence="2 3">
    <name type="scientific">Papaver nudicaule</name>
    <name type="common">Iceland poppy</name>
    <dbReference type="NCBI Taxonomy" id="74823"/>
    <lineage>
        <taxon>Eukaryota</taxon>
        <taxon>Viridiplantae</taxon>
        <taxon>Streptophyta</taxon>
        <taxon>Embryophyta</taxon>
        <taxon>Tracheophyta</taxon>
        <taxon>Spermatophyta</taxon>
        <taxon>Magnoliopsida</taxon>
        <taxon>Ranunculales</taxon>
        <taxon>Papaveraceae</taxon>
        <taxon>Papaveroideae</taxon>
        <taxon>Papaver</taxon>
    </lineage>
</organism>
<gene>
    <name evidence="2" type="ORF">MKW94_022626</name>
</gene>
<dbReference type="Pfam" id="PF00023">
    <property type="entry name" value="Ank"/>
    <property type="match status" value="1"/>
</dbReference>
<sequence length="141" mass="15458">MFFRDFPEALTAEITKDGSTALHVAVRLGRADFVRDLLKLMTPAQLEATTHKGNTALSVAAKGYNNLEIVKLMAKINPYLLQMENEEEHSALAIAAINGDEMVFRYLYSVTPPKMLLQSGSIGKRVSNLLTSAARIDAFGT</sequence>
<proteinExistence type="predicted"/>
<dbReference type="PANTHER" id="PTHR24121:SF21">
    <property type="entry name" value="ANKYRIN REPEAT FAMILY PROTEIN"/>
    <property type="match status" value="1"/>
</dbReference>
<protein>
    <submittedName>
        <fullName evidence="2">Uncharacterized protein</fullName>
    </submittedName>
</protein>
<evidence type="ECO:0000313" key="2">
    <source>
        <dbReference type="EMBL" id="MCL7026811.1"/>
    </source>
</evidence>
<keyword evidence="3" id="KW-1185">Reference proteome</keyword>
<dbReference type="SUPFAM" id="SSF48403">
    <property type="entry name" value="Ankyrin repeat"/>
    <property type="match status" value="1"/>
</dbReference>
<evidence type="ECO:0000256" key="1">
    <source>
        <dbReference type="PROSITE-ProRule" id="PRU00023"/>
    </source>
</evidence>
<name>A0AA41V0Z1_PAPNU</name>
<dbReference type="Pfam" id="PF12796">
    <property type="entry name" value="Ank_2"/>
    <property type="match status" value="1"/>
</dbReference>
<evidence type="ECO:0000313" key="3">
    <source>
        <dbReference type="Proteomes" id="UP001177140"/>
    </source>
</evidence>
<dbReference type="AlphaFoldDB" id="A0AA41V0Z1"/>
<keyword evidence="1" id="KW-0040">ANK repeat</keyword>
<accession>A0AA41V0Z1</accession>
<dbReference type="Gene3D" id="1.25.40.20">
    <property type="entry name" value="Ankyrin repeat-containing domain"/>
    <property type="match status" value="1"/>
</dbReference>
<dbReference type="EMBL" id="JAJJMA010061351">
    <property type="protein sequence ID" value="MCL7026811.1"/>
    <property type="molecule type" value="Genomic_DNA"/>
</dbReference>
<dbReference type="PROSITE" id="PS50297">
    <property type="entry name" value="ANK_REP_REGION"/>
    <property type="match status" value="1"/>
</dbReference>
<dbReference type="SMART" id="SM00248">
    <property type="entry name" value="ANK"/>
    <property type="match status" value="3"/>
</dbReference>
<dbReference type="Proteomes" id="UP001177140">
    <property type="component" value="Unassembled WGS sequence"/>
</dbReference>
<feature type="repeat" description="ANK" evidence="1">
    <location>
        <begin position="17"/>
        <end position="39"/>
    </location>
</feature>
<dbReference type="InterPro" id="IPR002110">
    <property type="entry name" value="Ankyrin_rpt"/>
</dbReference>
<dbReference type="InterPro" id="IPR036770">
    <property type="entry name" value="Ankyrin_rpt-contain_sf"/>
</dbReference>
<dbReference type="PROSITE" id="PS50088">
    <property type="entry name" value="ANK_REPEAT"/>
    <property type="match status" value="1"/>
</dbReference>
<reference evidence="2" key="1">
    <citation type="submission" date="2022-03" db="EMBL/GenBank/DDBJ databases">
        <title>A functionally conserved STORR gene fusion in Papaver species that diverged 16.8 million years ago.</title>
        <authorList>
            <person name="Catania T."/>
        </authorList>
    </citation>
    <scope>NUCLEOTIDE SEQUENCE</scope>
    <source>
        <strain evidence="2">S-191538</strain>
    </source>
</reference>